<dbReference type="GO" id="GO:0005938">
    <property type="term" value="C:cell cortex"/>
    <property type="evidence" value="ECO:0007669"/>
    <property type="project" value="TreeGrafter"/>
</dbReference>
<dbReference type="WBParaSite" id="SBAD_0000604901-mRNA-1">
    <property type="protein sequence ID" value="SBAD_0000604901-mRNA-1"/>
    <property type="gene ID" value="SBAD_0000604901"/>
</dbReference>
<dbReference type="SUPFAM" id="SSF50156">
    <property type="entry name" value="PDZ domain-like"/>
    <property type="match status" value="1"/>
</dbReference>
<protein>
    <submittedName>
        <fullName evidence="5">PDZ domain-containing protein</fullName>
    </submittedName>
</protein>
<evidence type="ECO:0000313" key="3">
    <source>
        <dbReference type="EMBL" id="VDP08383.1"/>
    </source>
</evidence>
<dbReference type="Proteomes" id="UP000270296">
    <property type="component" value="Unassembled WGS sequence"/>
</dbReference>
<accession>A0A183IQB9</accession>
<evidence type="ECO:0000313" key="4">
    <source>
        <dbReference type="Proteomes" id="UP000270296"/>
    </source>
</evidence>
<dbReference type="PANTHER" id="PTHR14102">
    <property type="entry name" value="PAR-6-RELATED"/>
    <property type="match status" value="1"/>
</dbReference>
<dbReference type="GO" id="GO:0060341">
    <property type="term" value="P:regulation of cellular localization"/>
    <property type="evidence" value="ECO:0007669"/>
    <property type="project" value="TreeGrafter"/>
</dbReference>
<dbReference type="EMBL" id="UZAM01009270">
    <property type="protein sequence ID" value="VDP08383.1"/>
    <property type="molecule type" value="Genomic_DNA"/>
</dbReference>
<dbReference type="Gene3D" id="2.30.42.10">
    <property type="match status" value="1"/>
</dbReference>
<feature type="region of interest" description="Disordered" evidence="1">
    <location>
        <begin position="71"/>
        <end position="114"/>
    </location>
</feature>
<name>A0A183IQB9_9BILA</name>
<evidence type="ECO:0000256" key="1">
    <source>
        <dbReference type="SAM" id="MobiDB-lite"/>
    </source>
</evidence>
<dbReference type="GO" id="GO:0007163">
    <property type="term" value="P:establishment or maintenance of cell polarity"/>
    <property type="evidence" value="ECO:0007669"/>
    <property type="project" value="TreeGrafter"/>
</dbReference>
<dbReference type="PROSITE" id="PS50106">
    <property type="entry name" value="PDZ"/>
    <property type="match status" value="1"/>
</dbReference>
<reference evidence="3 4" key="2">
    <citation type="submission" date="2018-11" db="EMBL/GenBank/DDBJ databases">
        <authorList>
            <consortium name="Pathogen Informatics"/>
        </authorList>
    </citation>
    <scope>NUCLEOTIDE SEQUENCE [LARGE SCALE GENOMIC DNA]</scope>
</reference>
<organism evidence="5">
    <name type="scientific">Soboliphyme baturini</name>
    <dbReference type="NCBI Taxonomy" id="241478"/>
    <lineage>
        <taxon>Eukaryota</taxon>
        <taxon>Metazoa</taxon>
        <taxon>Ecdysozoa</taxon>
        <taxon>Nematoda</taxon>
        <taxon>Enoplea</taxon>
        <taxon>Dorylaimia</taxon>
        <taxon>Dioctophymatida</taxon>
        <taxon>Dioctophymatoidea</taxon>
        <taxon>Soboliphymatidae</taxon>
        <taxon>Soboliphyme</taxon>
    </lineage>
</organism>
<feature type="compositionally biased region" description="Basic and acidic residues" evidence="1">
    <location>
        <begin position="71"/>
        <end position="85"/>
    </location>
</feature>
<gene>
    <name evidence="3" type="ORF">SBAD_LOCUS5816</name>
</gene>
<evidence type="ECO:0000313" key="5">
    <source>
        <dbReference type="WBParaSite" id="SBAD_0000604901-mRNA-1"/>
    </source>
</evidence>
<dbReference type="InterPro" id="IPR036034">
    <property type="entry name" value="PDZ_sf"/>
</dbReference>
<feature type="compositionally biased region" description="Polar residues" evidence="1">
    <location>
        <begin position="102"/>
        <end position="111"/>
    </location>
</feature>
<keyword evidence="4" id="KW-1185">Reference proteome</keyword>
<dbReference type="AlphaFoldDB" id="A0A183IQB9"/>
<dbReference type="GO" id="GO:0016324">
    <property type="term" value="C:apical plasma membrane"/>
    <property type="evidence" value="ECO:0007669"/>
    <property type="project" value="TreeGrafter"/>
</dbReference>
<feature type="region of interest" description="Disordered" evidence="1">
    <location>
        <begin position="1"/>
        <end position="29"/>
    </location>
</feature>
<evidence type="ECO:0000259" key="2">
    <source>
        <dbReference type="PROSITE" id="PS50106"/>
    </source>
</evidence>
<reference evidence="5" key="1">
    <citation type="submission" date="2016-06" db="UniProtKB">
        <authorList>
            <consortium name="WormBaseParasite"/>
        </authorList>
    </citation>
    <scope>IDENTIFICATION</scope>
</reference>
<proteinExistence type="predicted"/>
<dbReference type="GO" id="GO:0005634">
    <property type="term" value="C:nucleus"/>
    <property type="evidence" value="ECO:0007669"/>
    <property type="project" value="TreeGrafter"/>
</dbReference>
<dbReference type="InterPro" id="IPR051741">
    <property type="entry name" value="PAR6_homolog"/>
</dbReference>
<feature type="domain" description="PDZ" evidence="2">
    <location>
        <begin position="224"/>
        <end position="290"/>
    </location>
</feature>
<sequence length="304" mass="33665">MAVNREWESFSDADSGISPDGESEGQVSTCADSFGCQTASASATTIVLKSAVGRKQNNWIYRRNSYATAVDKEGVQSGTHDDRSTGRSAADAGQRRERAVPQNMTKESQAARQPLPSYESALRALGVHDHDNWLPKRQKGPPSITTFDGRSADSIGTSLTTFSSILSVEKLFKNEDDDTVYAKPCKLKNDAQELSLIGDFTNVRQYRTCVKGRVVGLGSDGSYTVELRRYGNEPFGFYISSATYKRRKGFHIADVCEQNLRVLLRKGDKLLEVNSVSVKGKKLQEVEQLLASRERVMIRILPMH</sequence>
<dbReference type="OrthoDB" id="10058001at2759"/>
<dbReference type="GO" id="GO:0007098">
    <property type="term" value="P:centrosome cycle"/>
    <property type="evidence" value="ECO:0007669"/>
    <property type="project" value="TreeGrafter"/>
</dbReference>
<dbReference type="PANTHER" id="PTHR14102:SF12">
    <property type="entry name" value="CDNA SEQUENCE BC034090"/>
    <property type="match status" value="1"/>
</dbReference>
<dbReference type="InterPro" id="IPR001478">
    <property type="entry name" value="PDZ"/>
</dbReference>